<evidence type="ECO:0000313" key="1">
    <source>
        <dbReference type="EMBL" id="KAK9676348.1"/>
    </source>
</evidence>
<organism evidence="1 2">
    <name type="scientific">Saponaria officinalis</name>
    <name type="common">Common soapwort</name>
    <name type="synonym">Lychnis saponaria</name>
    <dbReference type="NCBI Taxonomy" id="3572"/>
    <lineage>
        <taxon>Eukaryota</taxon>
        <taxon>Viridiplantae</taxon>
        <taxon>Streptophyta</taxon>
        <taxon>Embryophyta</taxon>
        <taxon>Tracheophyta</taxon>
        <taxon>Spermatophyta</taxon>
        <taxon>Magnoliopsida</taxon>
        <taxon>eudicotyledons</taxon>
        <taxon>Gunneridae</taxon>
        <taxon>Pentapetalae</taxon>
        <taxon>Caryophyllales</taxon>
        <taxon>Caryophyllaceae</taxon>
        <taxon>Caryophylleae</taxon>
        <taxon>Saponaria</taxon>
    </lineage>
</organism>
<dbReference type="EMBL" id="JBDFQZ010000011">
    <property type="protein sequence ID" value="KAK9676348.1"/>
    <property type="molecule type" value="Genomic_DNA"/>
</dbReference>
<dbReference type="Proteomes" id="UP001443914">
    <property type="component" value="Unassembled WGS sequence"/>
</dbReference>
<gene>
    <name evidence="1" type="ORF">RND81_11G071100</name>
</gene>
<dbReference type="InterPro" id="IPR025322">
    <property type="entry name" value="PADRE_dom"/>
</dbReference>
<dbReference type="Pfam" id="PF14009">
    <property type="entry name" value="PADRE"/>
    <property type="match status" value="1"/>
</dbReference>
<dbReference type="AlphaFoldDB" id="A0AAW1HIU9"/>
<reference evidence="1" key="1">
    <citation type="submission" date="2024-03" db="EMBL/GenBank/DDBJ databases">
        <title>WGS assembly of Saponaria officinalis var. Norfolk2.</title>
        <authorList>
            <person name="Jenkins J."/>
            <person name="Shu S."/>
            <person name="Grimwood J."/>
            <person name="Barry K."/>
            <person name="Goodstein D."/>
            <person name="Schmutz J."/>
            <person name="Leebens-Mack J."/>
            <person name="Osbourn A."/>
        </authorList>
    </citation>
    <scope>NUCLEOTIDE SEQUENCE [LARGE SCALE GENOMIC DNA]</scope>
    <source>
        <strain evidence="1">JIC</strain>
    </source>
</reference>
<accession>A0AAW1HIU9</accession>
<proteinExistence type="predicted"/>
<protein>
    <submittedName>
        <fullName evidence="1">Uncharacterized protein</fullName>
    </submittedName>
</protein>
<evidence type="ECO:0000313" key="2">
    <source>
        <dbReference type="Proteomes" id="UP001443914"/>
    </source>
</evidence>
<comment type="caution">
    <text evidence="1">The sequence shown here is derived from an EMBL/GenBank/DDBJ whole genome shotgun (WGS) entry which is preliminary data.</text>
</comment>
<sequence length="233" mass="26665">MGNTLGGKKTTKIMKINGETIKFKTPIKVTDVLNDYPGHVVLDSEAVKHYGIRAKPLDPFLDLEPKRLYFLVELPKFPRDNQHRVPKRSRSGIQLSAKDRLESLLLSKRSVSDLSIIGPATRVEIDGSHSSPTGLRVKMRLPKYEVERLMTQSRDREEVVEKIMDMYSSKTVQDTTTTYNATLKGKEIVNSNNVFVELRGHSRDGDKFQVNTRPCMLRRGFEGAVRLYFQRRN</sequence>
<dbReference type="PANTHER" id="PTHR33148:SF3">
    <property type="entry name" value="DUF4228 DOMAIN PROTEIN"/>
    <property type="match status" value="1"/>
</dbReference>
<dbReference type="PANTHER" id="PTHR33148">
    <property type="entry name" value="PLASTID MOVEMENT IMPAIRED PROTEIN-RELATED"/>
    <property type="match status" value="1"/>
</dbReference>
<keyword evidence="2" id="KW-1185">Reference proteome</keyword>
<name>A0AAW1HIU9_SAPOF</name>